<feature type="region of interest" description="Disordered" evidence="1">
    <location>
        <begin position="1358"/>
        <end position="1382"/>
    </location>
</feature>
<dbReference type="Proteomes" id="UP001165080">
    <property type="component" value="Unassembled WGS sequence"/>
</dbReference>
<feature type="region of interest" description="Disordered" evidence="1">
    <location>
        <begin position="12"/>
        <end position="72"/>
    </location>
</feature>
<protein>
    <recommendedName>
        <fullName evidence="4">Protein kinase domain-containing protein</fullName>
    </recommendedName>
</protein>
<dbReference type="EMBL" id="BRXU01000008">
    <property type="protein sequence ID" value="GLC53793.1"/>
    <property type="molecule type" value="Genomic_DNA"/>
</dbReference>
<name>A0A9W6BKQ5_9CHLO</name>
<evidence type="ECO:0008006" key="4">
    <source>
        <dbReference type="Google" id="ProtNLM"/>
    </source>
</evidence>
<feature type="compositionally biased region" description="Polar residues" evidence="1">
    <location>
        <begin position="1068"/>
        <end position="1080"/>
    </location>
</feature>
<feature type="compositionally biased region" description="Low complexity" evidence="1">
    <location>
        <begin position="29"/>
        <end position="41"/>
    </location>
</feature>
<feature type="region of interest" description="Disordered" evidence="1">
    <location>
        <begin position="394"/>
        <end position="551"/>
    </location>
</feature>
<feature type="compositionally biased region" description="Polar residues" evidence="1">
    <location>
        <begin position="448"/>
        <end position="465"/>
    </location>
</feature>
<feature type="region of interest" description="Disordered" evidence="1">
    <location>
        <begin position="1658"/>
        <end position="1688"/>
    </location>
</feature>
<feature type="compositionally biased region" description="Acidic residues" evidence="1">
    <location>
        <begin position="1511"/>
        <end position="1521"/>
    </location>
</feature>
<feature type="compositionally biased region" description="Low complexity" evidence="1">
    <location>
        <begin position="1454"/>
        <end position="1469"/>
    </location>
</feature>
<feature type="compositionally biased region" description="Low complexity" evidence="1">
    <location>
        <begin position="1794"/>
        <end position="1814"/>
    </location>
</feature>
<feature type="region of interest" description="Disordered" evidence="1">
    <location>
        <begin position="1244"/>
        <end position="1281"/>
    </location>
</feature>
<feature type="region of interest" description="Disordered" evidence="1">
    <location>
        <begin position="1781"/>
        <end position="1817"/>
    </location>
</feature>
<feature type="region of interest" description="Disordered" evidence="1">
    <location>
        <begin position="1443"/>
        <end position="1487"/>
    </location>
</feature>
<dbReference type="SUPFAM" id="SSF56112">
    <property type="entry name" value="Protein kinase-like (PK-like)"/>
    <property type="match status" value="1"/>
</dbReference>
<proteinExistence type="predicted"/>
<feature type="compositionally biased region" description="Low complexity" evidence="1">
    <location>
        <begin position="198"/>
        <end position="223"/>
    </location>
</feature>
<feature type="compositionally biased region" description="Gly residues" evidence="1">
    <location>
        <begin position="1522"/>
        <end position="1535"/>
    </location>
</feature>
<feature type="region of interest" description="Disordered" evidence="1">
    <location>
        <begin position="1010"/>
        <end position="1093"/>
    </location>
</feature>
<feature type="compositionally biased region" description="Low complexity" evidence="1">
    <location>
        <begin position="1020"/>
        <end position="1037"/>
    </location>
</feature>
<feature type="region of interest" description="Disordered" evidence="1">
    <location>
        <begin position="1116"/>
        <end position="1146"/>
    </location>
</feature>
<gene>
    <name evidence="2" type="primary">PLEST006377</name>
    <name evidence="2" type="ORF">PLESTB_000787900</name>
</gene>
<feature type="region of interest" description="Disordered" evidence="1">
    <location>
        <begin position="601"/>
        <end position="623"/>
    </location>
</feature>
<sequence>MLSCLCLPCMGDSPPKASSAAGTRERHAQASISASSSAGRAPGVTTAGISTDAAEADSVGRKPSSAPVDAASGLVPGSANTVYMPACSPFATPQSLGGGTDAGPGFFVAQKAGADQQPPPKPPPAGSAGLDLSNFATPAHKLNTTTTPSFDSHTKLSASTAQQAVPPAGTSSAIASTATTAPHPPPAFLLPGHLFLIQQATSSGQSATGSGTATNSTTGLNAAPGVLPGNAAPGVLPGNAVATASTAILTTTTTSATLRSEAGTEATVRLLPAGGGDASAALPSPALILTSDVSSARLVDYLHTASVDTQSAAGHAVGATGGSGSAAARPAGSATALGSAAGGIASAALGASGSFGRRVGGPLRSGPVGPSPNAAPSGSSFSLFGALQAFVEQRQQGDAAAAPPSASFSPLGAGPKAQGQGLQGQGAPGTGDQFRGFDRFSTADDSQDAPTATLSRVRSGTQATHGSGALSRLAGEGSRSRRRTGGWGDGGALPYSPLGPGYGSRSGQARGDPERSNGNNHHNHNHNNNHRNRRGSGEWSQARSSAGPDSGTHDACVLTTGIIIGGACLATNSSSANVCMSGPWAGSQAAAAAAAAAAGAAPAESSVPESSRTSNGAMRDFDRGSAMDYGHPLSAGPHSFDGMASLLSGINTHTNFLDDTYRGGGGGGGGLAGGLASGPGAAGSDGENGGSSCTDAALAMHHGAAAGPRGGGGRSSRQHGMRCTAERREFLSAARNISSVLQDVQILSVLGAGAHGKVYKGALRDRFVAVKVIIHDTEARSVIPASSLTGLHHVPSNTSLTTLGGGGGLLSDPVPPPASETAALGLDTSEPMLVAAAAGGAAGGGGGIAAGSLGSGGRRGTSGSGARPAVHALRFQRAGSSNLHALPATLSGGGGGGGSQVAAAGPGGLPVLSLPGMPPVVMPHKHMLEGLISASAQHPNIVETYRIVTQLLSAPTMPAFVVTRGSQSPLWETTNLNPMAVLRFANGSVGGDAGGGGGVQPRSAAAEAAGAGAGAGQGQPHGSAASAICSSPQPSSCPGGGSSARERLLRASSLGRREGREGGSRSSQTRLPLSASPLSQGRSPGGEAEQGGGGSAAAAAVAAAAAAELALAPRLPASGASDAPLDFHRRRSSGPDAADGSDATCAAPSGDGWLGGAVAARQVAADGGGGAPKPNARDLGLDLTKLCRGAGGGGSPGLDGSRAGCGCGSGSGGAQGHPSGHAGGAGTGACSGTLRGSEIPTLSGSALVRSDGSTERPAAAGSNTTAGGEEGGDPHRASAADSPFTAEAISTGSSGHMRQMVPAAVAFSAAAPAPPPELSSLAMSGGGGGCSSIMSTGGAAALSVSDLAQETRAASASAECAGRSGGSTSSPAAAGSRGAGADGPAAAAVALQLAPGRCGGGDCATEEAWPGGGGGGGSCQAEPDPDSAELILDLLGAQAAAQRTTSFLQRRRQQQSGQMQQQQQQQQHGGSLGCGEGRGGGPAVPGGPAAARWCLDVGVDDGMAVGGAEGGGEEEREEEEGGIGGLVLRRGGGGAARPPGAASEVASGPSGELHNAVHPYDYMVADDSGLMLPHADNFGLATALFSTFRQSYAPTENGSVSGRPLPYRLQHMRGSQSSVGFSIGVGGAFYGPGGIGGGAGAGGGAFVVGGVKPAVSAGAAGGAAHPADPGPAAQEASRDLEPAQHVDSAGSFPSAAYAEASLALPPPLQPSAVAAAVAAATSSPNPTAVNSAAATTTWLPTIDELTAGVGAEALQQQQPQQQLNPFVGPLLLASSGSTARNSLNRAGSMGSGEHGTAASGGAAAGANRTSAGSAASGGAGAGVNARLMLGSTTASNYGGQLMPADVQYDKLSWSNNTHTSASTSAMMVNSGFTALLSSLNTMATGGGSNPGAGGGHGLRRGDSAGMAALSVPRVRKEEGGEGAGGWERRGVAGSGGVWWE</sequence>
<organism evidence="2 3">
    <name type="scientific">Pleodorina starrii</name>
    <dbReference type="NCBI Taxonomy" id="330485"/>
    <lineage>
        <taxon>Eukaryota</taxon>
        <taxon>Viridiplantae</taxon>
        <taxon>Chlorophyta</taxon>
        <taxon>core chlorophytes</taxon>
        <taxon>Chlorophyceae</taxon>
        <taxon>CS clade</taxon>
        <taxon>Chlamydomonadales</taxon>
        <taxon>Volvocaceae</taxon>
        <taxon>Pleodorina</taxon>
    </lineage>
</organism>
<evidence type="ECO:0000313" key="2">
    <source>
        <dbReference type="EMBL" id="GLC53793.1"/>
    </source>
</evidence>
<evidence type="ECO:0000256" key="1">
    <source>
        <dbReference type="SAM" id="MobiDB-lite"/>
    </source>
</evidence>
<feature type="region of interest" description="Disordered" evidence="1">
    <location>
        <begin position="1915"/>
        <end position="1940"/>
    </location>
</feature>
<feature type="compositionally biased region" description="Basic and acidic residues" evidence="1">
    <location>
        <begin position="1044"/>
        <end position="1063"/>
    </location>
</feature>
<reference evidence="2 3" key="1">
    <citation type="journal article" date="2023" name="Commun. Biol.">
        <title>Reorganization of the ancestral sex-determining regions during the evolution of trioecy in Pleodorina starrii.</title>
        <authorList>
            <person name="Takahashi K."/>
            <person name="Suzuki S."/>
            <person name="Kawai-Toyooka H."/>
            <person name="Yamamoto K."/>
            <person name="Hamaji T."/>
            <person name="Ootsuki R."/>
            <person name="Yamaguchi H."/>
            <person name="Kawachi M."/>
            <person name="Higashiyama T."/>
            <person name="Nozaki H."/>
        </authorList>
    </citation>
    <scope>NUCLEOTIDE SEQUENCE [LARGE SCALE GENOMIC DNA]</scope>
    <source>
        <strain evidence="2 3">NIES-4479</strain>
    </source>
</reference>
<evidence type="ECO:0000313" key="3">
    <source>
        <dbReference type="Proteomes" id="UP001165080"/>
    </source>
</evidence>
<comment type="caution">
    <text evidence="2">The sequence shown here is derived from an EMBL/GenBank/DDBJ whole genome shotgun (WGS) entry which is preliminary data.</text>
</comment>
<dbReference type="Gene3D" id="3.30.200.20">
    <property type="entry name" value="Phosphorylase Kinase, domain 1"/>
    <property type="match status" value="1"/>
</dbReference>
<dbReference type="InterPro" id="IPR011009">
    <property type="entry name" value="Kinase-like_dom_sf"/>
</dbReference>
<feature type="compositionally biased region" description="Gly residues" evidence="1">
    <location>
        <begin position="1470"/>
        <end position="1484"/>
    </location>
</feature>
<feature type="region of interest" description="Disordered" evidence="1">
    <location>
        <begin position="1505"/>
        <end position="1550"/>
    </location>
</feature>
<feature type="compositionally biased region" description="Polar residues" evidence="1">
    <location>
        <begin position="142"/>
        <end position="163"/>
    </location>
</feature>
<feature type="region of interest" description="Disordered" evidence="1">
    <location>
        <begin position="95"/>
        <end position="225"/>
    </location>
</feature>
<feature type="compositionally biased region" description="Low complexity" evidence="1">
    <location>
        <begin position="166"/>
        <end position="181"/>
    </location>
</feature>
<feature type="compositionally biased region" description="Basic residues" evidence="1">
    <location>
        <begin position="521"/>
        <end position="534"/>
    </location>
</feature>
<feature type="compositionally biased region" description="Low complexity" evidence="1">
    <location>
        <begin position="1366"/>
        <end position="1376"/>
    </location>
</feature>
<feature type="compositionally biased region" description="Low complexity" evidence="1">
    <location>
        <begin position="1658"/>
        <end position="1673"/>
    </location>
</feature>
<feature type="compositionally biased region" description="Polar residues" evidence="1">
    <location>
        <begin position="607"/>
        <end position="616"/>
    </location>
</feature>
<keyword evidence="3" id="KW-1185">Reference proteome</keyword>
<accession>A0A9W6BKQ5</accession>
<feature type="compositionally biased region" description="Low complexity" evidence="1">
    <location>
        <begin position="397"/>
        <end position="420"/>
    </location>
</feature>